<gene>
    <name evidence="2" type="ORF">SM611_16800</name>
</gene>
<evidence type="ECO:0000313" key="2">
    <source>
        <dbReference type="EMBL" id="MFA1540588.1"/>
    </source>
</evidence>
<comment type="caution">
    <text evidence="2">The sequence shown here is derived from an EMBL/GenBank/DDBJ whole genome shotgun (WGS) entry which is preliminary data.</text>
</comment>
<organism evidence="2 3">
    <name type="scientific">Actinomadura monticuli</name>
    <dbReference type="NCBI Taxonomy" id="3097367"/>
    <lineage>
        <taxon>Bacteria</taxon>
        <taxon>Bacillati</taxon>
        <taxon>Actinomycetota</taxon>
        <taxon>Actinomycetes</taxon>
        <taxon>Streptosporangiales</taxon>
        <taxon>Thermomonosporaceae</taxon>
        <taxon>Actinomadura</taxon>
    </lineage>
</organism>
<proteinExistence type="predicted"/>
<dbReference type="InterPro" id="IPR001387">
    <property type="entry name" value="Cro/C1-type_HTH"/>
</dbReference>
<feature type="domain" description="HTH cro/C1-type" evidence="1">
    <location>
        <begin position="30"/>
        <end position="84"/>
    </location>
</feature>
<protein>
    <submittedName>
        <fullName evidence="2">Helix-turn-helix transcriptional regulator</fullName>
    </submittedName>
</protein>
<reference evidence="2 3" key="1">
    <citation type="submission" date="2023-11" db="EMBL/GenBank/DDBJ databases">
        <title>Actinomadura monticuli sp. nov., isolated from volcanic ash.</title>
        <authorList>
            <person name="Lee S.D."/>
            <person name="Yang H."/>
            <person name="Kim I.S."/>
        </authorList>
    </citation>
    <scope>NUCLEOTIDE SEQUENCE [LARGE SCALE GENOMIC DNA]</scope>
    <source>
        <strain evidence="2 3">DLS-62</strain>
    </source>
</reference>
<dbReference type="InterPro" id="IPR010982">
    <property type="entry name" value="Lambda_DNA-bd_dom_sf"/>
</dbReference>
<dbReference type="SMART" id="SM00530">
    <property type="entry name" value="HTH_XRE"/>
    <property type="match status" value="1"/>
</dbReference>
<dbReference type="Proteomes" id="UP001569963">
    <property type="component" value="Unassembled WGS sequence"/>
</dbReference>
<evidence type="ECO:0000259" key="1">
    <source>
        <dbReference type="PROSITE" id="PS50943"/>
    </source>
</evidence>
<dbReference type="EMBL" id="JAXCEI010000006">
    <property type="protein sequence ID" value="MFA1540588.1"/>
    <property type="molecule type" value="Genomic_DNA"/>
</dbReference>
<sequence length="300" mass="33596">MTGWESQNFTGPGQSPGGPTVLRIVLGTRLRQLREAHGMSADEAGRTIRASQSKISRMELGRIGFKERDVADLLTLYGLTDDEQREALLSLARQANVPGWWHRYDDVLPGWFEIYIGLEEAASVIRAYDLQFIPGLLQTEEYTRAVVRLWHTDIGEDELARRTGLRMRRQQLLTRQSPPEFQFVIDEAALRRPLAGQEAMRAQIRSLLDAGRLPNVTVQLVPFKAARQAAVGCAFSILQFAQHGMSDLVYLEHVTSALYMERRADVDEYVRIMNGLSEAALDAAATAEALEALLDETSVI</sequence>
<name>A0ABV4QBN1_9ACTN</name>
<dbReference type="InterPro" id="IPR043917">
    <property type="entry name" value="DUF5753"/>
</dbReference>
<evidence type="ECO:0000313" key="3">
    <source>
        <dbReference type="Proteomes" id="UP001569963"/>
    </source>
</evidence>
<dbReference type="PROSITE" id="PS50943">
    <property type="entry name" value="HTH_CROC1"/>
    <property type="match status" value="1"/>
</dbReference>
<dbReference type="RefSeq" id="WP_371950486.1">
    <property type="nucleotide sequence ID" value="NZ_JAXCEI010000006.1"/>
</dbReference>
<dbReference type="Pfam" id="PF19054">
    <property type="entry name" value="DUF5753"/>
    <property type="match status" value="1"/>
</dbReference>
<dbReference type="Gene3D" id="1.10.260.40">
    <property type="entry name" value="lambda repressor-like DNA-binding domains"/>
    <property type="match status" value="1"/>
</dbReference>
<keyword evidence="3" id="KW-1185">Reference proteome</keyword>
<dbReference type="Pfam" id="PF13560">
    <property type="entry name" value="HTH_31"/>
    <property type="match status" value="1"/>
</dbReference>
<dbReference type="CDD" id="cd00093">
    <property type="entry name" value="HTH_XRE"/>
    <property type="match status" value="1"/>
</dbReference>
<dbReference type="SUPFAM" id="SSF47413">
    <property type="entry name" value="lambda repressor-like DNA-binding domains"/>
    <property type="match status" value="1"/>
</dbReference>
<accession>A0ABV4QBN1</accession>